<evidence type="ECO:0000313" key="1">
    <source>
        <dbReference type="EMBL" id="GMA88287.1"/>
    </source>
</evidence>
<proteinExistence type="predicted"/>
<keyword evidence="2" id="KW-1185">Reference proteome</keyword>
<dbReference type="EMBL" id="BSUZ01000001">
    <property type="protein sequence ID" value="GMA88287.1"/>
    <property type="molecule type" value="Genomic_DNA"/>
</dbReference>
<name>A0ABQ6JJ56_9ACTN</name>
<evidence type="ECO:0000313" key="2">
    <source>
        <dbReference type="Proteomes" id="UP001157017"/>
    </source>
</evidence>
<dbReference type="Proteomes" id="UP001157017">
    <property type="component" value="Unassembled WGS sequence"/>
</dbReference>
<comment type="caution">
    <text evidence="1">The sequence shown here is derived from an EMBL/GenBank/DDBJ whole genome shotgun (WGS) entry which is preliminary data.</text>
</comment>
<sequence>MSAVRGVGLPTHVPLAGPSQRLARALVGALLITGAVAGPAAAVGPADGGAGPARATSVSASVLPGGGAGVLLTDEARAAAASTADVASVAADPEHAVLAGHKVYTVQKPDGRYHDNLWDIAERHLGDGRRYKEIYQAERGSRAARRPPPRA</sequence>
<protein>
    <submittedName>
        <fullName evidence="1">Uncharacterized protein</fullName>
    </submittedName>
</protein>
<reference evidence="2" key="1">
    <citation type="journal article" date="2019" name="Int. J. Syst. Evol. Microbiol.">
        <title>The Global Catalogue of Microorganisms (GCM) 10K type strain sequencing project: providing services to taxonomists for standard genome sequencing and annotation.</title>
        <authorList>
            <consortium name="The Broad Institute Genomics Platform"/>
            <consortium name="The Broad Institute Genome Sequencing Center for Infectious Disease"/>
            <person name="Wu L."/>
            <person name="Ma J."/>
        </authorList>
    </citation>
    <scope>NUCLEOTIDE SEQUENCE [LARGE SCALE GENOMIC DNA]</scope>
    <source>
        <strain evidence="2">NBRC 108730</strain>
    </source>
</reference>
<accession>A0ABQ6JJ56</accession>
<organism evidence="1 2">
    <name type="scientific">Angustibacter aerolatus</name>
    <dbReference type="NCBI Taxonomy" id="1162965"/>
    <lineage>
        <taxon>Bacteria</taxon>
        <taxon>Bacillati</taxon>
        <taxon>Actinomycetota</taxon>
        <taxon>Actinomycetes</taxon>
        <taxon>Kineosporiales</taxon>
        <taxon>Kineosporiaceae</taxon>
    </lineage>
</organism>
<gene>
    <name evidence="1" type="ORF">GCM10025868_35370</name>
</gene>